<proteinExistence type="predicted"/>
<sequence length="265" mass="29081">MVGSVRVIVTRQHVWMIACHVVMIFFWIVISSWELNPQRTSLVGGFYSDPHRIADTLPVTTLPLAALGASWLGAGLSAWVKKMWLARKHQNTTWIDPVLIIIEVLALLYFTQYSGTVRQAVGRGIITYQATSNAPLVDSDELALIEKLPDLVPAGSVIAVTPYNGASMTYALQGLATTTTHISYDWTHDQTIINEHLDEAATDSEVCTALKDLNVNYALDFGPVEINGGTRSTEYPGFDSLATSPGFEIVDREGHAVLYRITACD</sequence>
<evidence type="ECO:0000313" key="3">
    <source>
        <dbReference type="Proteomes" id="UP000265962"/>
    </source>
</evidence>
<dbReference type="EMBL" id="OMOH01000009">
    <property type="protein sequence ID" value="SPF69167.1"/>
    <property type="molecule type" value="Genomic_DNA"/>
</dbReference>
<gene>
    <name evidence="2" type="ORF">PROPJV5_2128</name>
</gene>
<dbReference type="Proteomes" id="UP000265962">
    <property type="component" value="Unassembled WGS sequence"/>
</dbReference>
<evidence type="ECO:0000313" key="2">
    <source>
        <dbReference type="EMBL" id="SPF69167.1"/>
    </source>
</evidence>
<keyword evidence="3" id="KW-1185">Reference proteome</keyword>
<feature type="transmembrane region" description="Helical" evidence="1">
    <location>
        <begin position="62"/>
        <end position="80"/>
    </location>
</feature>
<evidence type="ECO:0000256" key="1">
    <source>
        <dbReference type="SAM" id="Phobius"/>
    </source>
</evidence>
<organism evidence="2 3">
    <name type="scientific">Propionibacterium ruminifibrarum</name>
    <dbReference type="NCBI Taxonomy" id="1962131"/>
    <lineage>
        <taxon>Bacteria</taxon>
        <taxon>Bacillati</taxon>
        <taxon>Actinomycetota</taxon>
        <taxon>Actinomycetes</taxon>
        <taxon>Propionibacteriales</taxon>
        <taxon>Propionibacteriaceae</taxon>
        <taxon>Propionibacterium</taxon>
    </lineage>
</organism>
<feature type="transmembrane region" description="Helical" evidence="1">
    <location>
        <begin position="92"/>
        <end position="110"/>
    </location>
</feature>
<dbReference type="Pfam" id="PF20176">
    <property type="entry name" value="DUF6541"/>
    <property type="match status" value="1"/>
</dbReference>
<dbReference type="InterPro" id="IPR046671">
    <property type="entry name" value="DUF6541"/>
</dbReference>
<reference evidence="3" key="1">
    <citation type="submission" date="2018-02" db="EMBL/GenBank/DDBJ databases">
        <authorList>
            <person name="Hornung B."/>
        </authorList>
    </citation>
    <scope>NUCLEOTIDE SEQUENCE [LARGE SCALE GENOMIC DNA]</scope>
</reference>
<feature type="transmembrane region" description="Helical" evidence="1">
    <location>
        <begin position="12"/>
        <end position="30"/>
    </location>
</feature>
<protein>
    <submittedName>
        <fullName evidence="2">Uncharacterized protein</fullName>
    </submittedName>
</protein>
<name>A0A375I2S2_9ACTN</name>
<keyword evidence="1" id="KW-0472">Membrane</keyword>
<dbReference type="AlphaFoldDB" id="A0A375I2S2"/>
<keyword evidence="1" id="KW-1133">Transmembrane helix</keyword>
<keyword evidence="1" id="KW-0812">Transmembrane</keyword>
<accession>A0A375I2S2</accession>